<name>W7IE61_9PSEU</name>
<dbReference type="EMBL" id="AYXG01000227">
    <property type="protein sequence ID" value="EWC58853.1"/>
    <property type="molecule type" value="Genomic_DNA"/>
</dbReference>
<dbReference type="OrthoDB" id="3628614at2"/>
<protein>
    <submittedName>
        <fullName evidence="1">Uncharacterized protein</fullName>
    </submittedName>
</protein>
<gene>
    <name evidence="1" type="ORF">UO65_5855</name>
</gene>
<keyword evidence="2" id="KW-1185">Reference proteome</keyword>
<accession>W7IE61</accession>
<dbReference type="STRING" id="909613.UO65_5855"/>
<dbReference type="PATRIC" id="fig|909613.9.peg.5856"/>
<dbReference type="eggNOG" id="ENOG5032A72">
    <property type="taxonomic scope" value="Bacteria"/>
</dbReference>
<organism evidence="1 2">
    <name type="scientific">Actinokineospora spheciospongiae</name>
    <dbReference type="NCBI Taxonomy" id="909613"/>
    <lineage>
        <taxon>Bacteria</taxon>
        <taxon>Bacillati</taxon>
        <taxon>Actinomycetota</taxon>
        <taxon>Actinomycetes</taxon>
        <taxon>Pseudonocardiales</taxon>
        <taxon>Pseudonocardiaceae</taxon>
        <taxon>Actinokineospora</taxon>
    </lineage>
</organism>
<dbReference type="RefSeq" id="WP_035288749.1">
    <property type="nucleotide sequence ID" value="NZ_AYXG01000227.1"/>
</dbReference>
<proteinExistence type="predicted"/>
<dbReference type="AlphaFoldDB" id="W7IE61"/>
<reference evidence="1 2" key="1">
    <citation type="journal article" date="2014" name="Genome Announc.">
        <title>Draft Genome Sequence of the Antitrypanosomally Active Sponge-Associated Bacterium Actinokineospora sp. Strain EG49.</title>
        <authorList>
            <person name="Harjes J."/>
            <person name="Ryu T."/>
            <person name="Abdelmohsen U.R."/>
            <person name="Moitinho-Silva L."/>
            <person name="Horn H."/>
            <person name="Ravasi T."/>
            <person name="Hentschel U."/>
        </authorList>
    </citation>
    <scope>NUCLEOTIDE SEQUENCE [LARGE SCALE GENOMIC DNA]</scope>
    <source>
        <strain evidence="1 2">EG49</strain>
    </source>
</reference>
<sequence length="226" mass="24400">MDIAGSAGVPEDAMTQSRQFMERALRESLTRAGIPDDELLAWADRGDGALVTVPATRVGALLDAAHHVNGLTVAHNRLHRPVRVRLSVELGPVTAGDSLSRTRVDASRLLDADAFKALFTRCAAEATDDRATTALIIPDRVLNLVFEGHHTTHVHRGDFAPLPITVKEYSGNAWVRIPGFDATTLTNLRSPQPQEHGRVINTINGNVTNAVQAHTINGGITFGGRW</sequence>
<evidence type="ECO:0000313" key="2">
    <source>
        <dbReference type="Proteomes" id="UP000019277"/>
    </source>
</evidence>
<comment type="caution">
    <text evidence="1">The sequence shown here is derived from an EMBL/GenBank/DDBJ whole genome shotgun (WGS) entry which is preliminary data.</text>
</comment>
<dbReference type="Proteomes" id="UP000019277">
    <property type="component" value="Unassembled WGS sequence"/>
</dbReference>
<evidence type="ECO:0000313" key="1">
    <source>
        <dbReference type="EMBL" id="EWC58853.1"/>
    </source>
</evidence>